<dbReference type="KEGG" id="noj:EJ995_09215"/>
<dbReference type="GO" id="GO:0016020">
    <property type="term" value="C:membrane"/>
    <property type="evidence" value="ECO:0007669"/>
    <property type="project" value="GOC"/>
</dbReference>
<keyword evidence="9" id="KW-1185">Reference proteome</keyword>
<keyword evidence="2" id="KW-0441">Lipid A biosynthesis</keyword>
<protein>
    <submittedName>
        <fullName evidence="8">UDP-3-O-(3-hydroxymyristoyl)glucosamine N-acyltransferase</fullName>
        <ecNumber evidence="8">2.3.1.191</ecNumber>
    </submittedName>
</protein>
<dbReference type="EC" id="2.3.1.191" evidence="8"/>
<dbReference type="GO" id="GO:0103118">
    <property type="term" value="F:UDP-3-O-[(3R)-3-hydroxyacyl]-glucosamine N-acyltransferase activity"/>
    <property type="evidence" value="ECO:0007669"/>
    <property type="project" value="UniProtKB-EC"/>
</dbReference>
<evidence type="ECO:0000256" key="5">
    <source>
        <dbReference type="ARBA" id="ARBA00023098"/>
    </source>
</evidence>
<dbReference type="PANTHER" id="PTHR43378:SF2">
    <property type="entry name" value="UDP-3-O-ACYLGLUCOSAMINE N-ACYLTRANSFERASE 1, MITOCHONDRIAL-RELATED"/>
    <property type="match status" value="1"/>
</dbReference>
<keyword evidence="6 8" id="KW-0012">Acyltransferase</keyword>
<evidence type="ECO:0000256" key="4">
    <source>
        <dbReference type="ARBA" id="ARBA00022737"/>
    </source>
</evidence>
<dbReference type="Pfam" id="PF04613">
    <property type="entry name" value="LpxD"/>
    <property type="match status" value="1"/>
</dbReference>
<dbReference type="InterPro" id="IPR011004">
    <property type="entry name" value="Trimer_LpxA-like_sf"/>
</dbReference>
<dbReference type="GO" id="GO:0009245">
    <property type="term" value="P:lipid A biosynthetic process"/>
    <property type="evidence" value="ECO:0007669"/>
    <property type="project" value="UniProtKB-KW"/>
</dbReference>
<dbReference type="NCBIfam" id="NF002060">
    <property type="entry name" value="PRK00892.1"/>
    <property type="match status" value="1"/>
</dbReference>
<evidence type="ECO:0000259" key="7">
    <source>
        <dbReference type="Pfam" id="PF04613"/>
    </source>
</evidence>
<evidence type="ECO:0000256" key="1">
    <source>
        <dbReference type="ARBA" id="ARBA00022516"/>
    </source>
</evidence>
<feature type="domain" description="UDP-3-O-[3-hydroxymyristoyl] glucosamine N-acyltransferase non-repeat region" evidence="7">
    <location>
        <begin position="27"/>
        <end position="91"/>
    </location>
</feature>
<organism evidence="8 9">
    <name type="scientific">Nonlabens ponticola</name>
    <dbReference type="NCBI Taxonomy" id="2496866"/>
    <lineage>
        <taxon>Bacteria</taxon>
        <taxon>Pseudomonadati</taxon>
        <taxon>Bacteroidota</taxon>
        <taxon>Flavobacteriia</taxon>
        <taxon>Flavobacteriales</taxon>
        <taxon>Flavobacteriaceae</taxon>
        <taxon>Nonlabens</taxon>
    </lineage>
</organism>
<sequence>MKFKITHTLAQIAQIIDCTYVGDESFPVKGMNEIHVVTPGDIVFVDHPKYYDKALESAATVILINKQVECPSGKALLISDDPFRDFNRLTQYFNPFSAFAKAEQPKYTIGQNTVVQPNVFIANDVVIGDNCVIHSNVSINNGSVIGNNVIIHSGTVLGADAFYYKRRPDGYDKLLSGGRVVIEDNVEIGALCTIDRGVTGDTTIEYGSKLDNQVQIGHDTIIGKHVLIASQVGIAGCVVVQDEVTIWGQVGITSGITIGSKAVISAKAGVSKSLEANKRYFGIPADDFRSKYKEIASIKKIPEMMAQLKELQTKEKEA</sequence>
<dbReference type="PANTHER" id="PTHR43378">
    <property type="entry name" value="UDP-3-O-ACYLGLUCOSAMINE N-ACYLTRANSFERASE"/>
    <property type="match status" value="1"/>
</dbReference>
<dbReference type="Gene3D" id="2.160.10.10">
    <property type="entry name" value="Hexapeptide repeat proteins"/>
    <property type="match status" value="1"/>
</dbReference>
<accession>A0A3S9MYS6</accession>
<dbReference type="RefSeq" id="WP_126447825.1">
    <property type="nucleotide sequence ID" value="NZ_CP034549.1"/>
</dbReference>
<dbReference type="EMBL" id="CP034549">
    <property type="protein sequence ID" value="AZQ44411.1"/>
    <property type="molecule type" value="Genomic_DNA"/>
</dbReference>
<proteinExistence type="predicted"/>
<evidence type="ECO:0000313" key="9">
    <source>
        <dbReference type="Proteomes" id="UP000279600"/>
    </source>
</evidence>
<dbReference type="CDD" id="cd03352">
    <property type="entry name" value="LbH_LpxD"/>
    <property type="match status" value="1"/>
</dbReference>
<dbReference type="Pfam" id="PF00132">
    <property type="entry name" value="Hexapep"/>
    <property type="match status" value="1"/>
</dbReference>
<dbReference type="AlphaFoldDB" id="A0A3S9MYS6"/>
<evidence type="ECO:0000256" key="6">
    <source>
        <dbReference type="ARBA" id="ARBA00023315"/>
    </source>
</evidence>
<reference evidence="8 9" key="1">
    <citation type="submission" date="2018-12" db="EMBL/GenBank/DDBJ databases">
        <title>Complete genome of Nonlabens sp. MJ115.</title>
        <authorList>
            <person name="Choi H.S."/>
            <person name="Jung J."/>
        </authorList>
    </citation>
    <scope>NUCLEOTIDE SEQUENCE [LARGE SCALE GENOMIC DNA]</scope>
    <source>
        <strain evidence="8 9">MJ115</strain>
    </source>
</reference>
<dbReference type="Proteomes" id="UP000279600">
    <property type="component" value="Chromosome"/>
</dbReference>
<dbReference type="InterPro" id="IPR018357">
    <property type="entry name" value="Hexapep_transf_CS"/>
</dbReference>
<dbReference type="PROSITE" id="PS00101">
    <property type="entry name" value="HEXAPEP_TRANSFERASES"/>
    <property type="match status" value="1"/>
</dbReference>
<evidence type="ECO:0000256" key="3">
    <source>
        <dbReference type="ARBA" id="ARBA00022679"/>
    </source>
</evidence>
<dbReference type="InterPro" id="IPR020573">
    <property type="entry name" value="UDP_GlcNAc_AcTrfase_non-rep"/>
</dbReference>
<keyword evidence="5" id="KW-0443">Lipid metabolism</keyword>
<gene>
    <name evidence="8" type="ORF">EJ995_09215</name>
</gene>
<keyword evidence="4" id="KW-0677">Repeat</keyword>
<dbReference type="InterPro" id="IPR001451">
    <property type="entry name" value="Hexapep"/>
</dbReference>
<dbReference type="InterPro" id="IPR007691">
    <property type="entry name" value="LpxD"/>
</dbReference>
<evidence type="ECO:0000313" key="8">
    <source>
        <dbReference type="EMBL" id="AZQ44411.1"/>
    </source>
</evidence>
<keyword evidence="1" id="KW-0444">Lipid biosynthesis</keyword>
<dbReference type="OrthoDB" id="9784739at2"/>
<keyword evidence="3 8" id="KW-0808">Transferase</keyword>
<name>A0A3S9MYS6_9FLAO</name>
<dbReference type="Gene3D" id="3.40.1390.10">
    <property type="entry name" value="MurE/MurF, N-terminal domain"/>
    <property type="match status" value="1"/>
</dbReference>
<dbReference type="GO" id="GO:0016410">
    <property type="term" value="F:N-acyltransferase activity"/>
    <property type="evidence" value="ECO:0007669"/>
    <property type="project" value="InterPro"/>
</dbReference>
<evidence type="ECO:0000256" key="2">
    <source>
        <dbReference type="ARBA" id="ARBA00022556"/>
    </source>
</evidence>
<dbReference type="SUPFAM" id="SSF51161">
    <property type="entry name" value="Trimeric LpxA-like enzymes"/>
    <property type="match status" value="1"/>
</dbReference>